<feature type="region of interest" description="Disordered" evidence="1">
    <location>
        <begin position="84"/>
        <end position="105"/>
    </location>
</feature>
<feature type="region of interest" description="Disordered" evidence="1">
    <location>
        <begin position="273"/>
        <end position="293"/>
    </location>
</feature>
<dbReference type="EMBL" id="UXUI01007140">
    <property type="protein sequence ID" value="VDD85669.1"/>
    <property type="molecule type" value="Genomic_DNA"/>
</dbReference>
<name>A0A0N4UUM7_ENTVE</name>
<reference evidence="2 3" key="2">
    <citation type="submission" date="2018-10" db="EMBL/GenBank/DDBJ databases">
        <authorList>
            <consortium name="Pathogen Informatics"/>
        </authorList>
    </citation>
    <scope>NUCLEOTIDE SEQUENCE [LARGE SCALE GENOMIC DNA]</scope>
</reference>
<organism evidence="4">
    <name type="scientific">Enterobius vermicularis</name>
    <name type="common">Human pinworm</name>
    <dbReference type="NCBI Taxonomy" id="51028"/>
    <lineage>
        <taxon>Eukaryota</taxon>
        <taxon>Metazoa</taxon>
        <taxon>Ecdysozoa</taxon>
        <taxon>Nematoda</taxon>
        <taxon>Chromadorea</taxon>
        <taxon>Rhabditida</taxon>
        <taxon>Spirurina</taxon>
        <taxon>Oxyuridomorpha</taxon>
        <taxon>Oxyuroidea</taxon>
        <taxon>Oxyuridae</taxon>
        <taxon>Enterobius</taxon>
    </lineage>
</organism>
<dbReference type="AlphaFoldDB" id="A0A0N4UUM7"/>
<proteinExistence type="predicted"/>
<gene>
    <name evidence="2" type="ORF">EVEC_LOCUS812</name>
</gene>
<dbReference type="WBParaSite" id="EVEC_0000110401-mRNA-1">
    <property type="protein sequence ID" value="EVEC_0000110401-mRNA-1"/>
    <property type="gene ID" value="EVEC_0000110401"/>
</dbReference>
<reference evidence="4" key="1">
    <citation type="submission" date="2017-02" db="UniProtKB">
        <authorList>
            <consortium name="WormBaseParasite"/>
        </authorList>
    </citation>
    <scope>IDENTIFICATION</scope>
</reference>
<protein>
    <submittedName>
        <fullName evidence="4">SH2 domain-containing protein</fullName>
    </submittedName>
</protein>
<dbReference type="Proteomes" id="UP000274131">
    <property type="component" value="Unassembled WGS sequence"/>
</dbReference>
<evidence type="ECO:0000256" key="1">
    <source>
        <dbReference type="SAM" id="MobiDB-lite"/>
    </source>
</evidence>
<accession>A0A0N4UUM7</accession>
<feature type="region of interest" description="Disordered" evidence="1">
    <location>
        <begin position="162"/>
        <end position="183"/>
    </location>
</feature>
<sequence length="335" mass="36562">MSNWWYRSSADIDGSKPEKDGESYEKNSSYKAMSGDESKDPSQFQRSFDGAGFNGSSIPVAQKREGTYSERVALRRPAPLRLSLSRPLQNAISGKQSSNSPLPYPKKTLHVETLGQVSRIRRGSVRSIQISLSPPSPPDKDTLLGNFFPFFDPPVSGLLQIPDADDLPRLSSPPPDRRSSFTLLSGESVSGDIVQHAVMLSPVFSRPVRSISAQYPILRQSAVSDSESELSNIIPQRQPHFSRPSDSSSSLQAFPLSPALPFSGSSTKLTGGLGIRSSGSGSPSSLSRCLLQRSDSDSDDIRRIRASQRRRLQELLAVKFDFKTGKICAGGLKYE</sequence>
<evidence type="ECO:0000313" key="2">
    <source>
        <dbReference type="EMBL" id="VDD85669.1"/>
    </source>
</evidence>
<evidence type="ECO:0000313" key="4">
    <source>
        <dbReference type="WBParaSite" id="EVEC_0000110401-mRNA-1"/>
    </source>
</evidence>
<feature type="compositionally biased region" description="Polar residues" evidence="1">
    <location>
        <begin position="90"/>
        <end position="101"/>
    </location>
</feature>
<keyword evidence="3" id="KW-1185">Reference proteome</keyword>
<feature type="region of interest" description="Disordered" evidence="1">
    <location>
        <begin position="1"/>
        <end position="72"/>
    </location>
</feature>
<evidence type="ECO:0000313" key="3">
    <source>
        <dbReference type="Proteomes" id="UP000274131"/>
    </source>
</evidence>
<feature type="compositionally biased region" description="Basic and acidic residues" evidence="1">
    <location>
        <begin position="13"/>
        <end position="25"/>
    </location>
</feature>